<dbReference type="InterPro" id="IPR004638">
    <property type="entry name" value="EmrB-like"/>
</dbReference>
<dbReference type="Gene3D" id="1.20.1250.20">
    <property type="entry name" value="MFS general substrate transporter like domains"/>
    <property type="match status" value="1"/>
</dbReference>
<dbReference type="PANTHER" id="PTHR42718">
    <property type="entry name" value="MAJOR FACILITATOR SUPERFAMILY MULTIDRUG TRANSPORTER MFSC"/>
    <property type="match status" value="1"/>
</dbReference>
<dbReference type="GO" id="GO:0022857">
    <property type="term" value="F:transmembrane transporter activity"/>
    <property type="evidence" value="ECO:0007669"/>
    <property type="project" value="InterPro"/>
</dbReference>
<dbReference type="Proteomes" id="UP000321659">
    <property type="component" value="Unassembled WGS sequence"/>
</dbReference>
<dbReference type="InterPro" id="IPR011701">
    <property type="entry name" value="MFS"/>
</dbReference>
<keyword evidence="3" id="KW-1003">Cell membrane</keyword>
<keyword evidence="4" id="KW-0812">Transmembrane</keyword>
<dbReference type="CDD" id="cd17503">
    <property type="entry name" value="MFS_LmrB_MDR_like"/>
    <property type="match status" value="1"/>
</dbReference>
<proteinExistence type="predicted"/>
<evidence type="ECO:0000259" key="7">
    <source>
        <dbReference type="PROSITE" id="PS50850"/>
    </source>
</evidence>
<dbReference type="NCBIfam" id="TIGR00711">
    <property type="entry name" value="efflux_EmrB"/>
    <property type="match status" value="1"/>
</dbReference>
<dbReference type="GO" id="GO:0005886">
    <property type="term" value="C:plasma membrane"/>
    <property type="evidence" value="ECO:0007669"/>
    <property type="project" value="UniProtKB-SubCell"/>
</dbReference>
<evidence type="ECO:0000256" key="5">
    <source>
        <dbReference type="ARBA" id="ARBA00022989"/>
    </source>
</evidence>
<sequence length="485" mass="52075">MNLDAKGRPYNRNLLIATLLIGTFCTVLNQTILATAYPTLMKDFNVTTSTVQWLTTGFMLVNGILIPVSAWLSSRVNTKWLYIGAMMIFELGTVMSYTAPNFGFLLAGRLVQAVGVGVTMPLLQTIMLSIFPPEKRGASMGLAGMVIGLAPAIGPTLSGWVVDNATWRDLFGMIVPIVAVVIVASFWFMKPVIETHKSKIDILSLIVSTIGFGSLLYGFSTVGDNGWGSVSVLSFLAIGVIFIGLFVWRQLTMETPFLELHVFASKEYTIAALLSSIVNMAMIGVEMILPMYLQTVRGDSAFQSGLTLLAGALMMGIMSPFTGRLFDLFGAKKLATGGMFLLTLGTIPFAFLTKDTPTLYIVVMYAIRMFGISMVMMPTTTSGMNALPARLMGHGTAVNNTARQIASSIVTAVMVSVLTNVTVDALPGKSLLKSAPLDYKNQAINATLSGYKAAFAIAIIFCVIGLGLSFFLKSKQQVTNNGGAK</sequence>
<evidence type="ECO:0000256" key="1">
    <source>
        <dbReference type="ARBA" id="ARBA00004651"/>
    </source>
</evidence>
<dbReference type="EMBL" id="SRRQ01000013">
    <property type="protein sequence ID" value="TWW10428.1"/>
    <property type="molecule type" value="Genomic_DNA"/>
</dbReference>
<dbReference type="SUPFAM" id="SSF103473">
    <property type="entry name" value="MFS general substrate transporter"/>
    <property type="match status" value="1"/>
</dbReference>
<gene>
    <name evidence="8" type="ORF">LABALGLTS371_14210</name>
</gene>
<protein>
    <submittedName>
        <fullName evidence="8">MFS transporter</fullName>
    </submittedName>
</protein>
<organism evidence="8 9">
    <name type="scientific">Dellaglioa algida</name>
    <dbReference type="NCBI Taxonomy" id="105612"/>
    <lineage>
        <taxon>Bacteria</taxon>
        <taxon>Bacillati</taxon>
        <taxon>Bacillota</taxon>
        <taxon>Bacilli</taxon>
        <taxon>Lactobacillales</taxon>
        <taxon>Lactobacillaceae</taxon>
        <taxon>Dellaglioa</taxon>
    </lineage>
</organism>
<name>A0A2C8ERI2_9LACO</name>
<accession>A0A2C8ERI2</accession>
<dbReference type="Pfam" id="PF07690">
    <property type="entry name" value="MFS_1"/>
    <property type="match status" value="1"/>
</dbReference>
<reference evidence="8 9" key="1">
    <citation type="submission" date="2019-04" db="EMBL/GenBank/DDBJ databases">
        <title>In vitro growth and metabolic characteristics of meat-borne Lactobacillus algidus strains.</title>
        <authorList>
            <person name="Sade E."/>
            <person name="Per J."/>
            <person name="Tytti H."/>
            <person name="Johanna B.K."/>
        </authorList>
    </citation>
    <scope>NUCLEOTIDE SEQUENCE [LARGE SCALE GENOMIC DNA]</scope>
    <source>
        <strain evidence="8 9">LTS37-1</strain>
    </source>
</reference>
<comment type="caution">
    <text evidence="8">The sequence shown here is derived from an EMBL/GenBank/DDBJ whole genome shotgun (WGS) entry which is preliminary data.</text>
</comment>
<dbReference type="AlphaFoldDB" id="A0A2C8ERI2"/>
<keyword evidence="2" id="KW-0813">Transport</keyword>
<evidence type="ECO:0000256" key="4">
    <source>
        <dbReference type="ARBA" id="ARBA00022692"/>
    </source>
</evidence>
<dbReference type="InterPro" id="IPR020846">
    <property type="entry name" value="MFS_dom"/>
</dbReference>
<comment type="subcellular location">
    <subcellularLocation>
        <location evidence="1">Cell membrane</location>
        <topology evidence="1">Multi-pass membrane protein</topology>
    </subcellularLocation>
</comment>
<dbReference type="GeneID" id="83549159"/>
<dbReference type="PROSITE" id="PS50850">
    <property type="entry name" value="MFS"/>
    <property type="match status" value="1"/>
</dbReference>
<dbReference type="Gene3D" id="1.20.1720.10">
    <property type="entry name" value="Multidrug resistance protein D"/>
    <property type="match status" value="1"/>
</dbReference>
<dbReference type="InterPro" id="IPR036259">
    <property type="entry name" value="MFS_trans_sf"/>
</dbReference>
<evidence type="ECO:0000256" key="6">
    <source>
        <dbReference type="ARBA" id="ARBA00023136"/>
    </source>
</evidence>
<dbReference type="RefSeq" id="WP_112251259.1">
    <property type="nucleotide sequence ID" value="NZ_CBCRTS010000008.1"/>
</dbReference>
<keyword evidence="6" id="KW-0472">Membrane</keyword>
<evidence type="ECO:0000256" key="2">
    <source>
        <dbReference type="ARBA" id="ARBA00022448"/>
    </source>
</evidence>
<evidence type="ECO:0000313" key="8">
    <source>
        <dbReference type="EMBL" id="TWW10428.1"/>
    </source>
</evidence>
<dbReference type="PRINTS" id="PR01036">
    <property type="entry name" value="TCRTETB"/>
</dbReference>
<evidence type="ECO:0000313" key="9">
    <source>
        <dbReference type="Proteomes" id="UP000321659"/>
    </source>
</evidence>
<feature type="domain" description="Major facilitator superfamily (MFS) profile" evidence="7">
    <location>
        <begin position="15"/>
        <end position="477"/>
    </location>
</feature>
<evidence type="ECO:0000256" key="3">
    <source>
        <dbReference type="ARBA" id="ARBA00022475"/>
    </source>
</evidence>
<dbReference type="PANTHER" id="PTHR42718:SF24">
    <property type="entry name" value="MAJOR FACILITATOR SUPERFAMILY (MFS) PROFILE DOMAIN-CONTAINING PROTEIN"/>
    <property type="match status" value="1"/>
</dbReference>
<keyword evidence="5" id="KW-1133">Transmembrane helix</keyword>